<reference evidence="12 13" key="1">
    <citation type="submission" date="2016-01" db="EMBL/GenBank/DDBJ databases">
        <title>Genome sequence of Thermus parvatiensis, a thermophile isolated from a hot water spring.</title>
        <authorList>
            <person name="Tripathi C."/>
            <person name="Lal R."/>
        </authorList>
    </citation>
    <scope>NUCLEOTIDE SEQUENCE [LARGE SCALE GENOMIC DNA]</scope>
    <source>
        <strain evidence="12 13">RL</strain>
    </source>
</reference>
<dbReference type="Gene3D" id="3.30.70.2170">
    <property type="match status" value="1"/>
</dbReference>
<keyword evidence="6" id="KW-0406">Ion transport</keyword>
<evidence type="ECO:0000256" key="7">
    <source>
        <dbReference type="ARBA" id="ARBA00023136"/>
    </source>
</evidence>
<dbReference type="GO" id="GO:0046961">
    <property type="term" value="F:proton-transporting ATPase activity, rotational mechanism"/>
    <property type="evidence" value="ECO:0007669"/>
    <property type="project" value="InterPro"/>
</dbReference>
<dbReference type="GO" id="GO:0051117">
    <property type="term" value="F:ATPase binding"/>
    <property type="evidence" value="ECO:0007669"/>
    <property type="project" value="TreeGrafter"/>
</dbReference>
<feature type="transmembrane region" description="Helical" evidence="9">
    <location>
        <begin position="499"/>
        <end position="517"/>
    </location>
</feature>
<dbReference type="KEGG" id="tpar:AV541_04335"/>
<dbReference type="Pfam" id="PF18670">
    <property type="entry name" value="V_ATPase_I_N"/>
    <property type="match status" value="1"/>
</dbReference>
<keyword evidence="3" id="KW-0813">Transport</keyword>
<evidence type="ECO:0000256" key="9">
    <source>
        <dbReference type="SAM" id="Phobius"/>
    </source>
</evidence>
<feature type="transmembrane region" description="Helical" evidence="9">
    <location>
        <begin position="462"/>
        <end position="487"/>
    </location>
</feature>
<feature type="transmembrane region" description="Helical" evidence="9">
    <location>
        <begin position="562"/>
        <end position="585"/>
    </location>
</feature>
<evidence type="ECO:0000256" key="3">
    <source>
        <dbReference type="ARBA" id="ARBA00022448"/>
    </source>
</evidence>
<keyword evidence="4 9" id="KW-0812">Transmembrane</keyword>
<dbReference type="InterPro" id="IPR041276">
    <property type="entry name" value="V_ATPase_prox"/>
</dbReference>
<evidence type="ECO:0000313" key="13">
    <source>
        <dbReference type="Proteomes" id="UP000061630"/>
    </source>
</evidence>
<sequence>MIAPMEKLVLAGPKGRAKELLQSLQQAGVVHLETLRPEALSAYQLSPEERAELRRWEAVSAGAEHTLSLLGLEAEPTRPFPEGLEAAEKALAPIQAHAEGLTRQKQELEEELALAQAYLEPLERLAALAHGLDKSPFLRVIPFLLTEKELPLVEEALKKALEDRYLLVHEAYGGGVAALVVVHRKEVDQAKAALSRAGVAELRLPGALGELSLSEVAKRLKEWAEAAPRELSEVRQHLAKLARESASTLQSLWTRAQDEVARLKALEELASGRFGFALLGYVPVKAKPKVEEALARHKENVVYAFEPVDEHHEADRIPVALDNPPWAKPFELLVSFLNTPKYGTFDPTPVVPIFFPFWFGMIVGDIGYALLFYLVGRWLSGYVKRNEPLVIDLFALKLKPQVIGKLVYILNWMVFWTVVWGVIYGEFFGTFLEHLGVFGTPEHPGLIPILIYRIDTAKTANLLILLSVAFGVVLVFFGLALRAYLGLKHRHMAHFWEGVGYLGGLVGVLALAASYLGNLQAGWLQGLMYLGFSVFLLAVLMSRIWLMIPEIFTQAGHILSHIRIYAVGAAGGILAGLLTDVGFAIAERLGLVGVLLGLLVAGVLHLLILLLTTLGHMLQPIRLLWVEFFTKFGFYEENGRPYRPFRSVREAQ</sequence>
<keyword evidence="8" id="KW-0175">Coiled coil</keyword>
<evidence type="ECO:0000259" key="11">
    <source>
        <dbReference type="Pfam" id="PF18670"/>
    </source>
</evidence>
<evidence type="ECO:0000256" key="2">
    <source>
        <dbReference type="ARBA" id="ARBA00009904"/>
    </source>
</evidence>
<feature type="domain" description="Vacuolar ATPase subunit I N-terminal proximal lobe" evidence="10">
    <location>
        <begin position="5"/>
        <end position="56"/>
    </location>
</feature>
<dbReference type="InterPro" id="IPR040574">
    <property type="entry name" value="V_ATPase_I_N"/>
</dbReference>
<feature type="transmembrane region" description="Helical" evidence="9">
    <location>
        <begin position="406"/>
        <end position="425"/>
    </location>
</feature>
<protein>
    <submittedName>
        <fullName evidence="12">ATP synthase subunit I</fullName>
    </submittedName>
</protein>
<comment type="subcellular location">
    <subcellularLocation>
        <location evidence="1">Membrane</location>
        <topology evidence="1">Multi-pass membrane protein</topology>
    </subcellularLocation>
</comment>
<dbReference type="Proteomes" id="UP000061630">
    <property type="component" value="Chromosome"/>
</dbReference>
<feature type="coiled-coil region" evidence="8">
    <location>
        <begin position="91"/>
        <end position="125"/>
    </location>
</feature>
<dbReference type="Gene3D" id="3.30.70.2750">
    <property type="match status" value="1"/>
</dbReference>
<dbReference type="PANTHER" id="PTHR11629">
    <property type="entry name" value="VACUOLAR PROTON ATPASES"/>
    <property type="match status" value="1"/>
</dbReference>
<organism evidence="12 13">
    <name type="scientific">Thermus parvatiensis</name>
    <dbReference type="NCBI Taxonomy" id="456163"/>
    <lineage>
        <taxon>Bacteria</taxon>
        <taxon>Thermotogati</taxon>
        <taxon>Deinococcota</taxon>
        <taxon>Deinococci</taxon>
        <taxon>Thermales</taxon>
        <taxon>Thermaceae</taxon>
        <taxon>Thermus</taxon>
    </lineage>
</organism>
<dbReference type="PANTHER" id="PTHR11629:SF63">
    <property type="entry name" value="V-TYPE PROTON ATPASE SUBUNIT A"/>
    <property type="match status" value="1"/>
</dbReference>
<dbReference type="EMBL" id="CP014141">
    <property type="protein sequence ID" value="AMA75433.1"/>
    <property type="molecule type" value="Genomic_DNA"/>
</dbReference>
<keyword evidence="5 9" id="KW-1133">Transmembrane helix</keyword>
<feature type="domain" description="V-type ATP synthase subunit I N-terminal" evidence="11">
    <location>
        <begin position="116"/>
        <end position="204"/>
    </location>
</feature>
<feature type="transmembrane region" description="Helical" evidence="9">
    <location>
        <begin position="353"/>
        <end position="375"/>
    </location>
</feature>
<dbReference type="GO" id="GO:0033179">
    <property type="term" value="C:proton-transporting V-type ATPase, V0 domain"/>
    <property type="evidence" value="ECO:0007669"/>
    <property type="project" value="InterPro"/>
</dbReference>
<evidence type="ECO:0000259" key="10">
    <source>
        <dbReference type="Pfam" id="PF18274"/>
    </source>
</evidence>
<name>A0A0X8D7T0_9DEIN</name>
<evidence type="ECO:0000256" key="6">
    <source>
        <dbReference type="ARBA" id="ARBA00023065"/>
    </source>
</evidence>
<feature type="transmembrane region" description="Helical" evidence="9">
    <location>
        <begin position="523"/>
        <end position="541"/>
    </location>
</feature>
<evidence type="ECO:0000256" key="8">
    <source>
        <dbReference type="SAM" id="Coils"/>
    </source>
</evidence>
<evidence type="ECO:0000256" key="4">
    <source>
        <dbReference type="ARBA" id="ARBA00022692"/>
    </source>
</evidence>
<evidence type="ECO:0000256" key="1">
    <source>
        <dbReference type="ARBA" id="ARBA00004141"/>
    </source>
</evidence>
<gene>
    <name evidence="12" type="ORF">AV541_04335</name>
</gene>
<proteinExistence type="inferred from homology"/>
<dbReference type="Gene3D" id="1.20.1460.20">
    <property type="match status" value="1"/>
</dbReference>
<dbReference type="RefSeq" id="WP_060384324.1">
    <property type="nucleotide sequence ID" value="NZ_CP014141.1"/>
</dbReference>
<dbReference type="Pfam" id="PF18274">
    <property type="entry name" value="V_ATPase_prox"/>
    <property type="match status" value="1"/>
</dbReference>
<evidence type="ECO:0000313" key="12">
    <source>
        <dbReference type="EMBL" id="AMA75433.1"/>
    </source>
</evidence>
<dbReference type="GO" id="GO:0007035">
    <property type="term" value="P:vacuolar acidification"/>
    <property type="evidence" value="ECO:0007669"/>
    <property type="project" value="TreeGrafter"/>
</dbReference>
<dbReference type="Pfam" id="PF01496">
    <property type="entry name" value="V_ATPase_I"/>
    <property type="match status" value="1"/>
</dbReference>
<keyword evidence="7 9" id="KW-0472">Membrane</keyword>
<dbReference type="GO" id="GO:0016471">
    <property type="term" value="C:vacuolar proton-transporting V-type ATPase complex"/>
    <property type="evidence" value="ECO:0007669"/>
    <property type="project" value="TreeGrafter"/>
</dbReference>
<accession>A0A0X8D7T0</accession>
<dbReference type="AlphaFoldDB" id="A0A0X8D7T0"/>
<feature type="transmembrane region" description="Helical" evidence="9">
    <location>
        <begin position="591"/>
        <end position="614"/>
    </location>
</feature>
<dbReference type="InterPro" id="IPR002490">
    <property type="entry name" value="V-ATPase_116kDa_su"/>
</dbReference>
<evidence type="ECO:0000256" key="5">
    <source>
        <dbReference type="ARBA" id="ARBA00022989"/>
    </source>
</evidence>
<comment type="similarity">
    <text evidence="2">Belongs to the V-ATPase 116 kDa subunit family.</text>
</comment>